<dbReference type="Gene3D" id="3.30.70.2050">
    <property type="match status" value="1"/>
</dbReference>
<reference evidence="1 2" key="1">
    <citation type="journal article" date="2010" name="Stand. Genomic Sci.">
        <title>Complete genome sequence of Ferrimonas balearica type strain (PAT).</title>
        <authorList>
            <person name="Nolan M."/>
            <person name="Sikorski J."/>
            <person name="Davenport K."/>
            <person name="Lucas S."/>
            <person name="Glavina Del Rio T."/>
            <person name="Tice H."/>
            <person name="Cheng J."/>
            <person name="Goodwin L."/>
            <person name="Pitluck S."/>
            <person name="Liolios K."/>
            <person name="Ivanova N."/>
            <person name="Mavromatis K."/>
            <person name="Ovchinnikova G."/>
            <person name="Pati A."/>
            <person name="Chen A."/>
            <person name="Palaniappan K."/>
            <person name="Land M."/>
            <person name="Hauser L."/>
            <person name="Chang Y."/>
            <person name="Jeffries C."/>
            <person name="Tapia R."/>
            <person name="Brettin T."/>
            <person name="Detter J."/>
            <person name="Han C."/>
            <person name="Yasawong M."/>
            <person name="Rohde M."/>
            <person name="Tindall B."/>
            <person name="Goker M."/>
            <person name="Woyke T."/>
            <person name="Bristow J."/>
            <person name="Eisen J."/>
            <person name="Markowitz V."/>
            <person name="Hugenholtz P."/>
            <person name="Kyrpides N."/>
            <person name="Klenk H."/>
            <person name="Lapidus A."/>
        </authorList>
    </citation>
    <scope>NUCLEOTIDE SEQUENCE [LARGE SCALE GENOMIC DNA]</scope>
    <source>
        <strain evidence="2">DSM 9799 / CCM 4581 / KCTC 23876 / PAT</strain>
    </source>
</reference>
<dbReference type="OrthoDB" id="982633at2"/>
<dbReference type="RefSeq" id="WP_013345183.1">
    <property type="nucleotide sequence ID" value="NC_014541.1"/>
</dbReference>
<sequence length="170" mass="18814">MRKGWVVVAGLVVAACCQHSLPEPGPIHAQIQQQDRCHLCGMVLVRYPGPKGVAELATTHQLKFCSSRDLFAFLLQPDKGRQVVEALVHDMNRNDWHQPQDQFVRAVDAWYVYGSDRPAAMGPALASFGTELSAQRFADQYGGQLLRFDQISLALLSGDMRAASGGRKRH</sequence>
<accession>E1SQS9</accession>
<dbReference type="EMBL" id="CP002209">
    <property type="protein sequence ID" value="ADN75877.1"/>
    <property type="molecule type" value="Genomic_DNA"/>
</dbReference>
<keyword evidence="2" id="KW-1185">Reference proteome</keyword>
<evidence type="ECO:0000313" key="2">
    <source>
        <dbReference type="Proteomes" id="UP000006683"/>
    </source>
</evidence>
<dbReference type="Proteomes" id="UP000006683">
    <property type="component" value="Chromosome"/>
</dbReference>
<dbReference type="HOGENOM" id="CLU_096026_0_0_6"/>
<name>E1SQS9_FERBD</name>
<organism evidence="1 2">
    <name type="scientific">Ferrimonas balearica (strain DSM 9799 / CCM 4581 / KCTC 23876 / PAT)</name>
    <dbReference type="NCBI Taxonomy" id="550540"/>
    <lineage>
        <taxon>Bacteria</taxon>
        <taxon>Pseudomonadati</taxon>
        <taxon>Pseudomonadota</taxon>
        <taxon>Gammaproteobacteria</taxon>
        <taxon>Alteromonadales</taxon>
        <taxon>Ferrimonadaceae</taxon>
        <taxon>Ferrimonas</taxon>
    </lineage>
</organism>
<protein>
    <submittedName>
        <fullName evidence="1">NosL family protein</fullName>
    </submittedName>
</protein>
<dbReference type="STRING" id="550540.Fbal_1673"/>
<proteinExistence type="predicted"/>
<dbReference type="PANTHER" id="PTHR41247:SF1">
    <property type="entry name" value="HTH-TYPE TRANSCRIPTIONAL REPRESSOR YCNK"/>
    <property type="match status" value="1"/>
</dbReference>
<dbReference type="GeneID" id="67181881"/>
<evidence type="ECO:0000313" key="1">
    <source>
        <dbReference type="EMBL" id="ADN75877.1"/>
    </source>
</evidence>
<dbReference type="PROSITE" id="PS51257">
    <property type="entry name" value="PROKAR_LIPOPROTEIN"/>
    <property type="match status" value="1"/>
</dbReference>
<dbReference type="AlphaFoldDB" id="E1SQS9"/>
<dbReference type="InterPro" id="IPR008719">
    <property type="entry name" value="N2O_reductase_NosL"/>
</dbReference>
<dbReference type="SUPFAM" id="SSF160387">
    <property type="entry name" value="NosL/MerB-like"/>
    <property type="match status" value="1"/>
</dbReference>
<dbReference type="KEGG" id="fbl:Fbal_1673"/>
<dbReference type="Pfam" id="PF05573">
    <property type="entry name" value="NosL"/>
    <property type="match status" value="1"/>
</dbReference>
<dbReference type="PANTHER" id="PTHR41247">
    <property type="entry name" value="HTH-TYPE TRANSCRIPTIONAL REPRESSOR YCNK"/>
    <property type="match status" value="1"/>
</dbReference>
<dbReference type="eggNOG" id="COG4314">
    <property type="taxonomic scope" value="Bacteria"/>
</dbReference>
<gene>
    <name evidence="1" type="ordered locus">Fbal_1673</name>
</gene>
<dbReference type="Gene3D" id="3.30.70.2060">
    <property type="match status" value="1"/>
</dbReference>